<accession>A0A916QL11</accession>
<gene>
    <name evidence="2" type="ORF">LCB40_13210</name>
</gene>
<proteinExistence type="predicted"/>
<dbReference type="EMBL" id="BMAY01000010">
    <property type="protein sequence ID" value="GFZ27441.1"/>
    <property type="molecule type" value="Genomic_DNA"/>
</dbReference>
<organism evidence="2 3">
    <name type="scientific">Lactobacillus corticis</name>
    <dbReference type="NCBI Taxonomy" id="2201249"/>
    <lineage>
        <taxon>Bacteria</taxon>
        <taxon>Bacillati</taxon>
        <taxon>Bacillota</taxon>
        <taxon>Bacilli</taxon>
        <taxon>Lactobacillales</taxon>
        <taxon>Lactobacillaceae</taxon>
        <taxon>Lactobacillus</taxon>
    </lineage>
</organism>
<keyword evidence="1" id="KW-0175">Coiled coil</keyword>
<name>A0A916QL11_9LACO</name>
<protein>
    <submittedName>
        <fullName evidence="2">Uncharacterized protein</fullName>
    </submittedName>
</protein>
<sequence length="317" mass="37098">MGKSNSKFTQAEDKITEHYSKLVGGEINFDKLCQNYNFFSADVEALDQYAVISSVASLNKNSNDNSRVLSFTIDEKNKIAGSNYFHAYIFTNAKVTRLDIKRALRNSRNGSPHVIKLHENEVKELKKNILYRLMLKGLNGTESFFSSDSLLDQLYLNKVNWLKKDKEDFTLLQVNLSNSCELGIRQTTFTTLKWWNDLNRRKELETNQRNRSRNLANRILLEFKDKDQIERRSLENQLKQEELSKNVYLNAPKYRNDKNTQEDYCIVDDPEAEAQIVNRLYTVLKRFNQVYRDELILSLILPKSRLHILRWGLAKIG</sequence>
<comment type="caution">
    <text evidence="2">The sequence shown here is derived from an EMBL/GenBank/DDBJ whole genome shotgun (WGS) entry which is preliminary data.</text>
</comment>
<feature type="coiled-coil region" evidence="1">
    <location>
        <begin position="224"/>
        <end position="251"/>
    </location>
</feature>
<dbReference type="Proteomes" id="UP000677218">
    <property type="component" value="Unassembled WGS sequence"/>
</dbReference>
<keyword evidence="3" id="KW-1185">Reference proteome</keyword>
<dbReference type="AlphaFoldDB" id="A0A916QL11"/>
<dbReference type="RefSeq" id="WP_212781126.1">
    <property type="nucleotide sequence ID" value="NZ_BMAY01000010.1"/>
</dbReference>
<evidence type="ECO:0000313" key="3">
    <source>
        <dbReference type="Proteomes" id="UP000677218"/>
    </source>
</evidence>
<reference evidence="2" key="1">
    <citation type="submission" date="2020-08" db="EMBL/GenBank/DDBJ databases">
        <title>Taxonomic study for Lactobacillus species isolated from hardwood bark.</title>
        <authorList>
            <person name="Tohno M."/>
            <person name="Tanizawa Y."/>
        </authorList>
    </citation>
    <scope>NUCLEOTIDE SEQUENCE</scope>
    <source>
        <strain evidence="2">B40</strain>
    </source>
</reference>
<evidence type="ECO:0000313" key="2">
    <source>
        <dbReference type="EMBL" id="GFZ27441.1"/>
    </source>
</evidence>
<evidence type="ECO:0000256" key="1">
    <source>
        <dbReference type="SAM" id="Coils"/>
    </source>
</evidence>